<dbReference type="Proteomes" id="UP000010480">
    <property type="component" value="Chromosome"/>
</dbReference>
<proteinExistence type="predicted"/>
<dbReference type="KEGG" id="can:Cyan10605_0716"/>
<evidence type="ECO:0000313" key="1">
    <source>
        <dbReference type="EMBL" id="AFZ52852.1"/>
    </source>
</evidence>
<gene>
    <name evidence="1" type="ordered locus">Cyan10605_0716</name>
</gene>
<dbReference type="RefSeq" id="WP_015218583.1">
    <property type="nucleotide sequence ID" value="NC_019776.1"/>
</dbReference>
<organism evidence="1 2">
    <name type="scientific">Cyanobacterium aponinum (strain PCC 10605)</name>
    <dbReference type="NCBI Taxonomy" id="755178"/>
    <lineage>
        <taxon>Bacteria</taxon>
        <taxon>Bacillati</taxon>
        <taxon>Cyanobacteriota</taxon>
        <taxon>Cyanophyceae</taxon>
        <taxon>Oscillatoriophycideae</taxon>
        <taxon>Chroococcales</taxon>
        <taxon>Geminocystaceae</taxon>
        <taxon>Cyanobacterium</taxon>
    </lineage>
</organism>
<dbReference type="OrthoDB" id="514697at2"/>
<evidence type="ECO:0000313" key="2">
    <source>
        <dbReference type="Proteomes" id="UP000010480"/>
    </source>
</evidence>
<sequence>MSIVDLIKAEIDNIPENKLAELYQYIKKLVKPEKTLNHLWQKIDELGEDEDQLSMEEIVSLVKEVRENKTK</sequence>
<dbReference type="eggNOG" id="ENOG5033GBZ">
    <property type="taxonomic scope" value="Bacteria"/>
</dbReference>
<protein>
    <submittedName>
        <fullName evidence="1">Uncharacterized protein</fullName>
    </submittedName>
</protein>
<dbReference type="HOGENOM" id="CLU_2733282_0_0_3"/>
<reference evidence="2" key="1">
    <citation type="journal article" date="2013" name="Proc. Natl. Acad. Sci. U.S.A.">
        <title>Improving the coverage of the cyanobacterial phylum using diversity-driven genome sequencing.</title>
        <authorList>
            <person name="Shih P.M."/>
            <person name="Wu D."/>
            <person name="Latifi A."/>
            <person name="Axen S.D."/>
            <person name="Fewer D.P."/>
            <person name="Talla E."/>
            <person name="Calteau A."/>
            <person name="Cai F."/>
            <person name="Tandeau de Marsac N."/>
            <person name="Rippka R."/>
            <person name="Herdman M."/>
            <person name="Sivonen K."/>
            <person name="Coursin T."/>
            <person name="Laurent T."/>
            <person name="Goodwin L."/>
            <person name="Nolan M."/>
            <person name="Davenport K.W."/>
            <person name="Han C.S."/>
            <person name="Rubin E.M."/>
            <person name="Eisen J.A."/>
            <person name="Woyke T."/>
            <person name="Gugger M."/>
            <person name="Kerfeld C.A."/>
        </authorList>
    </citation>
    <scope>NUCLEOTIDE SEQUENCE [LARGE SCALE GENOMIC DNA]</scope>
    <source>
        <strain evidence="2">PCC 10605</strain>
    </source>
</reference>
<keyword evidence="2" id="KW-1185">Reference proteome</keyword>
<accession>K9Z293</accession>
<name>K9Z293_CYAAP</name>
<dbReference type="EMBL" id="CP003947">
    <property type="protein sequence ID" value="AFZ52852.1"/>
    <property type="molecule type" value="Genomic_DNA"/>
</dbReference>
<dbReference type="AlphaFoldDB" id="K9Z293"/>